<feature type="compositionally biased region" description="Low complexity" evidence="1">
    <location>
        <begin position="36"/>
        <end position="48"/>
    </location>
</feature>
<keyword evidence="4" id="KW-1185">Reference proteome</keyword>
<reference evidence="3 4" key="1">
    <citation type="journal article" date="2014" name="BMC Genomics">
        <title>Genome sequencing of four Aureobasidium pullulans varieties: biotechnological potential, stress tolerance, and description of new species.</title>
        <authorList>
            <person name="Gostin Ar C."/>
            <person name="Ohm R.A."/>
            <person name="Kogej T."/>
            <person name="Sonjak S."/>
            <person name="Turk M."/>
            <person name="Zajc J."/>
            <person name="Zalar P."/>
            <person name="Grube M."/>
            <person name="Sun H."/>
            <person name="Han J."/>
            <person name="Sharma A."/>
            <person name="Chiniquy J."/>
            <person name="Ngan C.Y."/>
            <person name="Lipzen A."/>
            <person name="Barry K."/>
            <person name="Grigoriev I.V."/>
            <person name="Gunde-Cimerman N."/>
        </authorList>
    </citation>
    <scope>NUCLEOTIDE SEQUENCE [LARGE SCALE GENOMIC DNA]</scope>
    <source>
        <strain evidence="3 4">EXF-2481</strain>
    </source>
</reference>
<dbReference type="AlphaFoldDB" id="A0A074YPZ2"/>
<organism evidence="3 4">
    <name type="scientific">Aureobasidium subglaciale (strain EXF-2481)</name>
    <name type="common">Aureobasidium pullulans var. subglaciale</name>
    <dbReference type="NCBI Taxonomy" id="1043005"/>
    <lineage>
        <taxon>Eukaryota</taxon>
        <taxon>Fungi</taxon>
        <taxon>Dikarya</taxon>
        <taxon>Ascomycota</taxon>
        <taxon>Pezizomycotina</taxon>
        <taxon>Dothideomycetes</taxon>
        <taxon>Dothideomycetidae</taxon>
        <taxon>Dothideales</taxon>
        <taxon>Saccotheciaceae</taxon>
        <taxon>Aureobasidium</taxon>
    </lineage>
</organism>
<dbReference type="PANTHER" id="PTHR36578">
    <property type="entry name" value="CHROMOSOME 15, WHOLE GENOME SHOTGUN SEQUENCE"/>
    <property type="match status" value="1"/>
</dbReference>
<feature type="signal peptide" evidence="2">
    <location>
        <begin position="1"/>
        <end position="19"/>
    </location>
</feature>
<dbReference type="RefSeq" id="XP_013348048.1">
    <property type="nucleotide sequence ID" value="XM_013492594.1"/>
</dbReference>
<gene>
    <name evidence="3" type="ORF">AUEXF2481DRAFT_25655</name>
</gene>
<dbReference type="InParanoid" id="A0A074YPZ2"/>
<feature type="region of interest" description="Disordered" evidence="1">
    <location>
        <begin position="28"/>
        <end position="48"/>
    </location>
</feature>
<evidence type="ECO:0000313" key="3">
    <source>
        <dbReference type="EMBL" id="KEQ99775.1"/>
    </source>
</evidence>
<name>A0A074YPZ2_AURSE</name>
<evidence type="ECO:0000313" key="4">
    <source>
        <dbReference type="Proteomes" id="UP000030641"/>
    </source>
</evidence>
<proteinExistence type="predicted"/>
<protein>
    <submittedName>
        <fullName evidence="3">Uncharacterized protein</fullName>
    </submittedName>
</protein>
<dbReference type="OrthoDB" id="271448at2759"/>
<dbReference type="HOGENOM" id="CLU_997429_0_0_1"/>
<sequence>MHFTRTLQCTLSLASLVASSPFTSERRDVASTTWQTPATSTASSGTPCPTTPEAGTYCGFINPEDPCAPQPGGQGPTMVPDTVEAFVNYIPFQSMSLNNVYAPGYTTIFKNLTKAAWNIDNYIGLYYLDTYNPSACADKCNAVSGCNSFNVYVERDPSQNPTKNDSTAPTVWGYWCPNPPSMTNYKCALWGNGIYNSSATNSGQYRGGDFQVMIAGSNAFVKTGYFDTATYQNGTASVPTSGMPQPSSSIVPFTGAANTITKSSVWSVCAFILAVLMAL</sequence>
<dbReference type="GeneID" id="25363049"/>
<keyword evidence="2" id="KW-0732">Signal</keyword>
<dbReference type="EMBL" id="KL584750">
    <property type="protein sequence ID" value="KEQ99775.1"/>
    <property type="molecule type" value="Genomic_DNA"/>
</dbReference>
<dbReference type="STRING" id="1043005.A0A074YPZ2"/>
<dbReference type="Proteomes" id="UP000030641">
    <property type="component" value="Unassembled WGS sequence"/>
</dbReference>
<feature type="chain" id="PRO_5001704979" evidence="2">
    <location>
        <begin position="20"/>
        <end position="279"/>
    </location>
</feature>
<dbReference type="PANTHER" id="PTHR36578:SF1">
    <property type="entry name" value="APPLE DOMAIN-CONTAINING PROTEIN"/>
    <property type="match status" value="1"/>
</dbReference>
<evidence type="ECO:0000256" key="1">
    <source>
        <dbReference type="SAM" id="MobiDB-lite"/>
    </source>
</evidence>
<accession>A0A074YPZ2</accession>
<evidence type="ECO:0000256" key="2">
    <source>
        <dbReference type="SAM" id="SignalP"/>
    </source>
</evidence>